<gene>
    <name evidence="1" type="ORF">GCM10023169_10850</name>
</gene>
<keyword evidence="2" id="KW-1185">Reference proteome</keyword>
<proteinExistence type="predicted"/>
<accession>A0ABP8KZL0</accession>
<protein>
    <recommendedName>
        <fullName evidence="3">Polyketide cyclase / dehydrase and lipid transport</fullName>
    </recommendedName>
</protein>
<dbReference type="EMBL" id="BAABGN010000003">
    <property type="protein sequence ID" value="GAA4419812.1"/>
    <property type="molecule type" value="Genomic_DNA"/>
</dbReference>
<dbReference type="RefSeq" id="WP_345215498.1">
    <property type="nucleotide sequence ID" value="NZ_BAABGN010000003.1"/>
</dbReference>
<evidence type="ECO:0000313" key="2">
    <source>
        <dbReference type="Proteomes" id="UP001500622"/>
    </source>
</evidence>
<dbReference type="SUPFAM" id="SSF55961">
    <property type="entry name" value="Bet v1-like"/>
    <property type="match status" value="1"/>
</dbReference>
<evidence type="ECO:0008006" key="3">
    <source>
        <dbReference type="Google" id="ProtNLM"/>
    </source>
</evidence>
<evidence type="ECO:0000313" key="1">
    <source>
        <dbReference type="EMBL" id="GAA4419812.1"/>
    </source>
</evidence>
<organism evidence="1 2">
    <name type="scientific">Georgenia halophila</name>
    <dbReference type="NCBI Taxonomy" id="620889"/>
    <lineage>
        <taxon>Bacteria</taxon>
        <taxon>Bacillati</taxon>
        <taxon>Actinomycetota</taxon>
        <taxon>Actinomycetes</taxon>
        <taxon>Micrococcales</taxon>
        <taxon>Bogoriellaceae</taxon>
        <taxon>Georgenia</taxon>
    </lineage>
</organism>
<comment type="caution">
    <text evidence="1">The sequence shown here is derived from an EMBL/GenBank/DDBJ whole genome shotgun (WGS) entry which is preliminary data.</text>
</comment>
<dbReference type="Proteomes" id="UP001500622">
    <property type="component" value="Unassembled WGS sequence"/>
</dbReference>
<sequence length="109" mass="11630">MPAMEKQVAREWSHSPEQVFAALTQVVEDGKYRLGGRDDATGRLSFEKGSKWGWIHVFTATVEPAGNGARLDLTVASPPDAVIGLANGLILQKAADKTVNAVDAALADR</sequence>
<name>A0ABP8KZL0_9MICO</name>
<reference evidence="2" key="1">
    <citation type="journal article" date="2019" name="Int. J. Syst. Evol. Microbiol.">
        <title>The Global Catalogue of Microorganisms (GCM) 10K type strain sequencing project: providing services to taxonomists for standard genome sequencing and annotation.</title>
        <authorList>
            <consortium name="The Broad Institute Genomics Platform"/>
            <consortium name="The Broad Institute Genome Sequencing Center for Infectious Disease"/>
            <person name="Wu L."/>
            <person name="Ma J."/>
        </authorList>
    </citation>
    <scope>NUCLEOTIDE SEQUENCE [LARGE SCALE GENOMIC DNA]</scope>
    <source>
        <strain evidence="2">JCM 17810</strain>
    </source>
</reference>